<keyword evidence="2" id="KW-1185">Reference proteome</keyword>
<dbReference type="OrthoDB" id="821958at2"/>
<protein>
    <submittedName>
        <fullName evidence="1">Uncharacterized protein</fullName>
    </submittedName>
</protein>
<dbReference type="Proteomes" id="UP000184518">
    <property type="component" value="Unassembled WGS sequence"/>
</dbReference>
<sequence length="213" mass="23380">MARITKGILGGFSGKVGTIVGANWRGQDIIRSTPKPNSRPPSEKQLLQQTKFKLVIDFLKPVKNIQRKYFGTGSGSKSRVNMAVSYTINEAIQMTGDIPELMYNKVLITKGDLAGFQNAAATPQAGNIIRLNWENNSQQGNADATDKANAVCYCEELGTFEIFESITERSMLTADITLPAYHAGKEIQLWIFLNNAKETLACNSAYLGNLTLI</sequence>
<dbReference type="RefSeq" id="WP_072957118.1">
    <property type="nucleotide sequence ID" value="NZ_FQUT01000004.1"/>
</dbReference>
<dbReference type="Pfam" id="PF19781">
    <property type="entry name" value="DUF6266"/>
    <property type="match status" value="1"/>
</dbReference>
<accession>A0A1M5BRF3</accession>
<proteinExistence type="predicted"/>
<dbReference type="InterPro" id="IPR046233">
    <property type="entry name" value="DUF6266"/>
</dbReference>
<dbReference type="EMBL" id="FQUT01000004">
    <property type="protein sequence ID" value="SHF44980.1"/>
    <property type="molecule type" value="Genomic_DNA"/>
</dbReference>
<organism evidence="1 2">
    <name type="scientific">Chryseobacterium arachidis</name>
    <dbReference type="NCBI Taxonomy" id="1416778"/>
    <lineage>
        <taxon>Bacteria</taxon>
        <taxon>Pseudomonadati</taxon>
        <taxon>Bacteroidota</taxon>
        <taxon>Flavobacteriia</taxon>
        <taxon>Flavobacteriales</taxon>
        <taxon>Weeksellaceae</taxon>
        <taxon>Chryseobacterium group</taxon>
        <taxon>Chryseobacterium</taxon>
    </lineage>
</organism>
<evidence type="ECO:0000313" key="2">
    <source>
        <dbReference type="Proteomes" id="UP000184518"/>
    </source>
</evidence>
<name>A0A1M5BRF3_9FLAO</name>
<reference evidence="2" key="1">
    <citation type="submission" date="2016-11" db="EMBL/GenBank/DDBJ databases">
        <authorList>
            <person name="Varghese N."/>
            <person name="Submissions S."/>
        </authorList>
    </citation>
    <scope>NUCLEOTIDE SEQUENCE [LARGE SCALE GENOMIC DNA]</scope>
    <source>
        <strain evidence="2">DSM 27619</strain>
    </source>
</reference>
<evidence type="ECO:0000313" key="1">
    <source>
        <dbReference type="EMBL" id="SHF44980.1"/>
    </source>
</evidence>
<dbReference type="AlphaFoldDB" id="A0A1M5BRF3"/>
<gene>
    <name evidence="1" type="ORF">SAMN05443633_104266</name>
</gene>